<keyword evidence="2" id="KW-1185">Reference proteome</keyword>
<name>A0AAE1FJG3_PETCI</name>
<evidence type="ECO:0000313" key="1">
    <source>
        <dbReference type="EMBL" id="KAK3875338.1"/>
    </source>
</evidence>
<dbReference type="SUPFAM" id="SSF52540">
    <property type="entry name" value="P-loop containing nucleoside triphosphate hydrolases"/>
    <property type="match status" value="1"/>
</dbReference>
<dbReference type="Gene3D" id="3.40.50.300">
    <property type="entry name" value="P-loop containing nucleotide triphosphate hydrolases"/>
    <property type="match status" value="1"/>
</dbReference>
<dbReference type="AlphaFoldDB" id="A0AAE1FJG3"/>
<dbReference type="EMBL" id="JAWQEG010001978">
    <property type="protein sequence ID" value="KAK3875338.1"/>
    <property type="molecule type" value="Genomic_DNA"/>
</dbReference>
<organism evidence="1 2">
    <name type="scientific">Petrolisthes cinctipes</name>
    <name type="common">Flat porcelain crab</name>
    <dbReference type="NCBI Taxonomy" id="88211"/>
    <lineage>
        <taxon>Eukaryota</taxon>
        <taxon>Metazoa</taxon>
        <taxon>Ecdysozoa</taxon>
        <taxon>Arthropoda</taxon>
        <taxon>Crustacea</taxon>
        <taxon>Multicrustacea</taxon>
        <taxon>Malacostraca</taxon>
        <taxon>Eumalacostraca</taxon>
        <taxon>Eucarida</taxon>
        <taxon>Decapoda</taxon>
        <taxon>Pleocyemata</taxon>
        <taxon>Anomura</taxon>
        <taxon>Galatheoidea</taxon>
        <taxon>Porcellanidae</taxon>
        <taxon>Petrolisthes</taxon>
    </lineage>
</organism>
<proteinExistence type="predicted"/>
<comment type="caution">
    <text evidence="1">The sequence shown here is derived from an EMBL/GenBank/DDBJ whole genome shotgun (WGS) entry which is preliminary data.</text>
</comment>
<reference evidence="1" key="1">
    <citation type="submission" date="2023-10" db="EMBL/GenBank/DDBJ databases">
        <title>Genome assemblies of two species of porcelain crab, Petrolisthes cinctipes and Petrolisthes manimaculis (Anomura: Porcellanidae).</title>
        <authorList>
            <person name="Angst P."/>
        </authorList>
    </citation>
    <scope>NUCLEOTIDE SEQUENCE</scope>
    <source>
        <strain evidence="1">PB745_01</strain>
        <tissue evidence="1">Gill</tissue>
    </source>
</reference>
<gene>
    <name evidence="1" type="ORF">Pcinc_019784</name>
</gene>
<accession>A0AAE1FJG3</accession>
<dbReference type="InterPro" id="IPR027417">
    <property type="entry name" value="P-loop_NTPase"/>
</dbReference>
<dbReference type="Proteomes" id="UP001286313">
    <property type="component" value="Unassembled WGS sequence"/>
</dbReference>
<evidence type="ECO:0000313" key="2">
    <source>
        <dbReference type="Proteomes" id="UP001286313"/>
    </source>
</evidence>
<protein>
    <submittedName>
        <fullName evidence="1">Uncharacterized protein</fullName>
    </submittedName>
</protein>
<dbReference type="PANTHER" id="PTHR43977">
    <property type="entry name" value="STRUCTURAL MAINTENANCE OF CHROMOSOMES PROTEIN 3"/>
    <property type="match status" value="1"/>
</dbReference>
<sequence length="262" mass="30015">MALEKATSLQIDERKVHLQRIIGTKKDQFFCNKKKMTRLNVANLFESAGFSRDNPYYIVKQGKINQLATASDAQILKILQAVAGVTVYDGRTEKCKQELKEYQGKREETVKLLTTTEARLMTMEEDCKELKEYQKLASVKRGLEYAIYERHLKEMRKQLEDGPCKNKGHCGADLRSCEKSLQMYSSVWWRITVHSFEICKIVSVCLLLHNRCVSRSIPDPNNHLPEEDMPIEAHVVGAGDRGGTGRQTRDEIIPEFYGRKGV</sequence>